<feature type="transmembrane region" description="Helical" evidence="6">
    <location>
        <begin position="295"/>
        <end position="320"/>
    </location>
</feature>
<evidence type="ECO:0000313" key="8">
    <source>
        <dbReference type="Proteomes" id="UP001268819"/>
    </source>
</evidence>
<feature type="transmembrane region" description="Helical" evidence="6">
    <location>
        <begin position="87"/>
        <end position="107"/>
    </location>
</feature>
<evidence type="ECO:0000256" key="4">
    <source>
        <dbReference type="ARBA" id="ARBA00022989"/>
    </source>
</evidence>
<evidence type="ECO:0000313" key="7">
    <source>
        <dbReference type="EMBL" id="MDR6597534.1"/>
    </source>
</evidence>
<keyword evidence="2" id="KW-1003">Cell membrane</keyword>
<reference evidence="7 8" key="1">
    <citation type="submission" date="2023-07" db="EMBL/GenBank/DDBJ databases">
        <title>Sequencing the genomes of 1000 actinobacteria strains.</title>
        <authorList>
            <person name="Klenk H.-P."/>
        </authorList>
    </citation>
    <scope>NUCLEOTIDE SEQUENCE [LARGE SCALE GENOMIC DNA]</scope>
    <source>
        <strain evidence="7 8">DSM 43749</strain>
    </source>
</reference>
<keyword evidence="3 6" id="KW-0812">Transmembrane</keyword>
<accession>A0ABU1Q522</accession>
<evidence type="ECO:0000256" key="2">
    <source>
        <dbReference type="ARBA" id="ARBA00022475"/>
    </source>
</evidence>
<organism evidence="7 8">
    <name type="scientific">Saccharothrix longispora</name>
    <dbReference type="NCBI Taxonomy" id="33920"/>
    <lineage>
        <taxon>Bacteria</taxon>
        <taxon>Bacillati</taxon>
        <taxon>Actinomycetota</taxon>
        <taxon>Actinomycetes</taxon>
        <taxon>Pseudonocardiales</taxon>
        <taxon>Pseudonocardiaceae</taxon>
        <taxon>Saccharothrix</taxon>
    </lineage>
</organism>
<dbReference type="PANTHER" id="PTHR30250:SF11">
    <property type="entry name" value="O-ANTIGEN TRANSPORTER-RELATED"/>
    <property type="match status" value="1"/>
</dbReference>
<keyword evidence="8" id="KW-1185">Reference proteome</keyword>
<keyword evidence="5 6" id="KW-0472">Membrane</keyword>
<evidence type="ECO:0000256" key="3">
    <source>
        <dbReference type="ARBA" id="ARBA00022692"/>
    </source>
</evidence>
<feature type="transmembrane region" description="Helical" evidence="6">
    <location>
        <begin position="119"/>
        <end position="143"/>
    </location>
</feature>
<evidence type="ECO:0000256" key="5">
    <source>
        <dbReference type="ARBA" id="ARBA00023136"/>
    </source>
</evidence>
<dbReference type="EMBL" id="JAVDSG010000001">
    <property type="protein sequence ID" value="MDR6597534.1"/>
    <property type="molecule type" value="Genomic_DNA"/>
</dbReference>
<dbReference type="PANTHER" id="PTHR30250">
    <property type="entry name" value="PST FAMILY PREDICTED COLANIC ACID TRANSPORTER"/>
    <property type="match status" value="1"/>
</dbReference>
<feature type="transmembrane region" description="Helical" evidence="6">
    <location>
        <begin position="332"/>
        <end position="358"/>
    </location>
</feature>
<sequence>MPDAPGTRVRRARSLGPVTGALLVASVFGYGLMILCGRVLGPVDYKVFLAFWGLVFGLGSAISPVEQEVSRLAAQAEIEGGRTGPDAVRVVGVAAGLVLLFGLLLLIPPVNERLFPDHFELALVTLCGGLGYTVLFAVRGLLIGHNRVGPYSGLTMTEPTVRLVLAVLLVVLGLAQIVSLAVAVAAGTLAWLVVAAPASRLVDRRGAGRGWGPVSATVTQLMAGSALTATVVTGFPAMVSLLAPADDPAAVGAFLSALTLARFPLVALLPVQALAVPAIVRLSATGEGRGKLRGWLAKGLVAVAVLGALGAVAGAAAGPWVVRFVYGEGFVVAGWAVGALVLSSVLLAGVQMLAAVLVARGRAGAVLRTWAATAAPSLAALAWWPADTITRSVIGLLVGAAVGVLVAFVAVWRRGDDG</sequence>
<protein>
    <submittedName>
        <fullName evidence="7">O-antigen/teichoic acid export membrane protein</fullName>
    </submittedName>
</protein>
<feature type="transmembrane region" description="Helical" evidence="6">
    <location>
        <begin position="20"/>
        <end position="40"/>
    </location>
</feature>
<feature type="transmembrane region" description="Helical" evidence="6">
    <location>
        <begin position="392"/>
        <end position="412"/>
    </location>
</feature>
<feature type="transmembrane region" description="Helical" evidence="6">
    <location>
        <begin position="163"/>
        <end position="196"/>
    </location>
</feature>
<evidence type="ECO:0000256" key="1">
    <source>
        <dbReference type="ARBA" id="ARBA00004651"/>
    </source>
</evidence>
<dbReference type="RefSeq" id="WP_310310899.1">
    <property type="nucleotide sequence ID" value="NZ_BAAAXB010000001.1"/>
</dbReference>
<dbReference type="InterPro" id="IPR050833">
    <property type="entry name" value="Poly_Biosynth_Transport"/>
</dbReference>
<evidence type="ECO:0000256" key="6">
    <source>
        <dbReference type="SAM" id="Phobius"/>
    </source>
</evidence>
<feature type="transmembrane region" description="Helical" evidence="6">
    <location>
        <begin position="263"/>
        <end position="283"/>
    </location>
</feature>
<feature type="transmembrane region" description="Helical" evidence="6">
    <location>
        <begin position="365"/>
        <end position="386"/>
    </location>
</feature>
<feature type="transmembrane region" description="Helical" evidence="6">
    <location>
        <begin position="217"/>
        <end position="243"/>
    </location>
</feature>
<dbReference type="Proteomes" id="UP001268819">
    <property type="component" value="Unassembled WGS sequence"/>
</dbReference>
<comment type="subcellular location">
    <subcellularLocation>
        <location evidence="1">Cell membrane</location>
        <topology evidence="1">Multi-pass membrane protein</topology>
    </subcellularLocation>
</comment>
<comment type="caution">
    <text evidence="7">The sequence shown here is derived from an EMBL/GenBank/DDBJ whole genome shotgun (WGS) entry which is preliminary data.</text>
</comment>
<name>A0ABU1Q522_9PSEU</name>
<keyword evidence="4 6" id="KW-1133">Transmembrane helix</keyword>
<proteinExistence type="predicted"/>
<gene>
    <name evidence="7" type="ORF">J2S66_005918</name>
</gene>